<dbReference type="EMBL" id="MU006099">
    <property type="protein sequence ID" value="KAF2837626.1"/>
    <property type="molecule type" value="Genomic_DNA"/>
</dbReference>
<keyword evidence="3" id="KW-1185">Reference proteome</keyword>
<dbReference type="AlphaFoldDB" id="A0A9P4VLJ8"/>
<name>A0A9P4VLJ8_9PEZI</name>
<dbReference type="SUPFAM" id="SSF63380">
    <property type="entry name" value="Riboflavin synthase domain-like"/>
    <property type="match status" value="1"/>
</dbReference>
<dbReference type="Gene3D" id="3.40.50.80">
    <property type="entry name" value="Nucleotide-binding domain of ferredoxin-NADP reductase (FNR) module"/>
    <property type="match status" value="1"/>
</dbReference>
<evidence type="ECO:0000313" key="3">
    <source>
        <dbReference type="Proteomes" id="UP000799429"/>
    </source>
</evidence>
<evidence type="ECO:0000313" key="2">
    <source>
        <dbReference type="EMBL" id="KAF2837626.1"/>
    </source>
</evidence>
<reference evidence="2" key="1">
    <citation type="journal article" date="2020" name="Stud. Mycol.">
        <title>101 Dothideomycetes genomes: a test case for predicting lifestyles and emergence of pathogens.</title>
        <authorList>
            <person name="Haridas S."/>
            <person name="Albert R."/>
            <person name="Binder M."/>
            <person name="Bloem J."/>
            <person name="Labutti K."/>
            <person name="Salamov A."/>
            <person name="Andreopoulos B."/>
            <person name="Baker S."/>
            <person name="Barry K."/>
            <person name="Bills G."/>
            <person name="Bluhm B."/>
            <person name="Cannon C."/>
            <person name="Castanera R."/>
            <person name="Culley D."/>
            <person name="Daum C."/>
            <person name="Ezra D."/>
            <person name="Gonzalez J."/>
            <person name="Henrissat B."/>
            <person name="Kuo A."/>
            <person name="Liang C."/>
            <person name="Lipzen A."/>
            <person name="Lutzoni F."/>
            <person name="Magnuson J."/>
            <person name="Mondo S."/>
            <person name="Nolan M."/>
            <person name="Ohm R."/>
            <person name="Pangilinan J."/>
            <person name="Park H.-J."/>
            <person name="Ramirez L."/>
            <person name="Alfaro M."/>
            <person name="Sun H."/>
            <person name="Tritt A."/>
            <person name="Yoshinaga Y."/>
            <person name="Zwiers L.-H."/>
            <person name="Turgeon B."/>
            <person name="Goodwin S."/>
            <person name="Spatafora J."/>
            <person name="Crous P."/>
            <person name="Grigoriev I."/>
        </authorList>
    </citation>
    <scope>NUCLEOTIDE SEQUENCE</scope>
    <source>
        <strain evidence="2">CBS 101060</strain>
    </source>
</reference>
<dbReference type="Gene3D" id="2.30.110.10">
    <property type="entry name" value="Electron Transport, Fmn-binding Protein, Chain A"/>
    <property type="match status" value="1"/>
</dbReference>
<dbReference type="OrthoDB" id="436496at2759"/>
<dbReference type="InterPro" id="IPR017938">
    <property type="entry name" value="Riboflavin_synthase-like_b-brl"/>
</dbReference>
<organism evidence="2 3">
    <name type="scientific">Patellaria atrata CBS 101060</name>
    <dbReference type="NCBI Taxonomy" id="1346257"/>
    <lineage>
        <taxon>Eukaryota</taxon>
        <taxon>Fungi</taxon>
        <taxon>Dikarya</taxon>
        <taxon>Ascomycota</taxon>
        <taxon>Pezizomycotina</taxon>
        <taxon>Dothideomycetes</taxon>
        <taxon>Dothideomycetes incertae sedis</taxon>
        <taxon>Patellariales</taxon>
        <taxon>Patellariaceae</taxon>
        <taxon>Patellaria</taxon>
    </lineage>
</organism>
<dbReference type="PANTHER" id="PTHR42815">
    <property type="entry name" value="FAD-BINDING, PUTATIVE (AFU_ORTHOLOGUE AFUA_6G07600)-RELATED"/>
    <property type="match status" value="1"/>
</dbReference>
<evidence type="ECO:0000259" key="1">
    <source>
        <dbReference type="PROSITE" id="PS51384"/>
    </source>
</evidence>
<comment type="caution">
    <text evidence="2">The sequence shown here is derived from an EMBL/GenBank/DDBJ whole genome shotgun (WGS) entry which is preliminary data.</text>
</comment>
<dbReference type="InterPro" id="IPR039261">
    <property type="entry name" value="FNR_nucleotide-bd"/>
</dbReference>
<dbReference type="GO" id="GO:0016491">
    <property type="term" value="F:oxidoreductase activity"/>
    <property type="evidence" value="ECO:0007669"/>
    <property type="project" value="InterPro"/>
</dbReference>
<dbReference type="Gene3D" id="2.40.30.10">
    <property type="entry name" value="Translation factors"/>
    <property type="match status" value="1"/>
</dbReference>
<protein>
    <submittedName>
        <fullName evidence="2">Oxidoreductase-like protein</fullName>
    </submittedName>
</protein>
<gene>
    <name evidence="2" type="ORF">M501DRAFT_995594</name>
</gene>
<accession>A0A9P4VLJ8</accession>
<sequence length="609" mass="67031">MAFSMAMGWNEGEEAMHRLLNVPEQDNPTSTGLAPGAVFMLQRAPLLAIGTLDSENRPWTTIWGGDPGFSQPLGSSIIGTKTLVDRKYDPVVQALFGGRADGEVVKEEGKGRMIGGLTIDLMTRRRVKLYGRMVAGAVDHLKQGQETNLDVSGVGQIQLVTKIEQSLGNCPKYLNKKEIHSASPVPILTSGSPQLSEAALNLLAKADLFFITSSNNQEDMDTNHRGGPAGFIRVLSNDTLGAELVWPEYSGNRLYQTLGNLYGTPLAGLVFPDFSTGNVLYLTGRTTILTGQDSENVMPHTNLAVKVTVTAARFVERGLPFRGIEREKSPYNPPLRLLSIEGSRMSSLSAPSIQLPTATLIKKTLLTPSIACFRFRTAKPVSYTGGQWAVFDFKKELDLGYSHMRDSDPRSLNDDFVRTFTVSSPPAMLADNEFEITIRNVGPVTGYLFRQKGESELKVPLKGFGGDFKLKEGTGESKTAFVAGGVGITPFLACLDKAAPVVFWSLRVADLPFVEEVLRQAERHGQNGFKDSMRVFVTSRDGGLEGDTRNLIERIREKGLQIKTRRLVKEDLVDQGCIDDWYVCAGEHFQKNVLEWLEGRRVIVESFNY</sequence>
<dbReference type="SUPFAM" id="SSF52343">
    <property type="entry name" value="Ferredoxin reductase-like, C-terminal NADP-linked domain"/>
    <property type="match status" value="1"/>
</dbReference>
<feature type="domain" description="FAD-binding FR-type" evidence="1">
    <location>
        <begin position="353"/>
        <end position="471"/>
    </location>
</feature>
<dbReference type="PROSITE" id="PS51384">
    <property type="entry name" value="FAD_FR"/>
    <property type="match status" value="1"/>
</dbReference>
<dbReference type="Proteomes" id="UP000799429">
    <property type="component" value="Unassembled WGS sequence"/>
</dbReference>
<dbReference type="PANTHER" id="PTHR42815:SF2">
    <property type="entry name" value="FAD-BINDING, PUTATIVE (AFU_ORTHOLOGUE AFUA_6G07600)-RELATED"/>
    <property type="match status" value="1"/>
</dbReference>
<dbReference type="InterPro" id="IPR012349">
    <property type="entry name" value="Split_barrel_FMN-bd"/>
</dbReference>
<proteinExistence type="predicted"/>
<dbReference type="InterPro" id="IPR017927">
    <property type="entry name" value="FAD-bd_FR_type"/>
</dbReference>